<dbReference type="AlphaFoldDB" id="A0A2A7UV55"/>
<proteinExistence type="predicted"/>
<dbReference type="Proteomes" id="UP000220246">
    <property type="component" value="Unassembled WGS sequence"/>
</dbReference>
<accession>A0A2A7UV55</accession>
<dbReference type="EMBL" id="PDEA01000001">
    <property type="protein sequence ID" value="PEH89071.1"/>
    <property type="molecule type" value="Genomic_DNA"/>
</dbReference>
<protein>
    <submittedName>
        <fullName evidence="1">Uncharacterized protein</fullName>
    </submittedName>
</protein>
<reference evidence="2" key="1">
    <citation type="submission" date="2017-09" db="EMBL/GenBank/DDBJ databases">
        <title>FDA dAtabase for Regulatory Grade micrObial Sequences (FDA-ARGOS): Supporting development and validation of Infectious Disease Dx tests.</title>
        <authorList>
            <person name="Minogue T."/>
            <person name="Wolcott M."/>
            <person name="Wasieloski L."/>
            <person name="Aguilar W."/>
            <person name="Moore D."/>
            <person name="Tallon L."/>
            <person name="Sadzewicz L."/>
            <person name="Ott S."/>
            <person name="Zhao X."/>
            <person name="Nagaraj S."/>
            <person name="Vavikolanu K."/>
            <person name="Aluvathingal J."/>
            <person name="Nadendla S."/>
            <person name="Sichtig H."/>
        </authorList>
    </citation>
    <scope>NUCLEOTIDE SEQUENCE [LARGE SCALE GENOMIC DNA]</scope>
    <source>
        <strain evidence="2">FDAARGOS_394</strain>
    </source>
</reference>
<evidence type="ECO:0000313" key="1">
    <source>
        <dbReference type="EMBL" id="PEH89071.1"/>
    </source>
</evidence>
<name>A0A2A7UV55_COMTR</name>
<sequence length="78" mass="8714">MASVLQREVGVLRSTGSLVASADDETAQLAQEDAKSRILNSCSAHCCMDVSIKPMSFLKSWLTKWATFMELRRFLNCE</sequence>
<organism evidence="1 2">
    <name type="scientific">Comamonas terrigena</name>
    <dbReference type="NCBI Taxonomy" id="32013"/>
    <lineage>
        <taxon>Bacteria</taxon>
        <taxon>Pseudomonadati</taxon>
        <taxon>Pseudomonadota</taxon>
        <taxon>Betaproteobacteria</taxon>
        <taxon>Burkholderiales</taxon>
        <taxon>Comamonadaceae</taxon>
        <taxon>Comamonas</taxon>
    </lineage>
</organism>
<keyword evidence="2" id="KW-1185">Reference proteome</keyword>
<gene>
    <name evidence="1" type="ORF">CRM82_11145</name>
</gene>
<comment type="caution">
    <text evidence="1">The sequence shown here is derived from an EMBL/GenBank/DDBJ whole genome shotgun (WGS) entry which is preliminary data.</text>
</comment>
<evidence type="ECO:0000313" key="2">
    <source>
        <dbReference type="Proteomes" id="UP000220246"/>
    </source>
</evidence>